<sequence length="369" mass="37298">MLKVFREKLVLQGIKGDQGDQGIQGIQGETGDTGAQGVQGETGPQGLKGDQGDQGIQGIQGETGDTGAQGVQGETGPQGIKGDQGDQGIQGIQGETGDTGAQGVQGETGPQGLKGDQGDQGIQGIQGETGDTGAQGPAGQDGQPGQAGQDGATGAQGSRGQAGQDGATGSQGPAGQNGQDGQDGATGPAGDPATDDQTLSLSGSDLTISGGNTIDISSINTDDQYDDEVLLRTPIDVDEGGETSPTNETTVQEVIQAIAPITSKAARIFYPPSIAVDVSTNGTFTIDLYDEYIQQYGSPTVGSAGAPNALPTYTRTELYYYVTYADPAVFGNGTAVSGMSIDANGNLTYQVQNQPTNYNSLINVVFVVK</sequence>
<feature type="region of interest" description="Disordered" evidence="1">
    <location>
        <begin position="17"/>
        <end position="220"/>
    </location>
</feature>
<feature type="compositionally biased region" description="Low complexity" evidence="1">
    <location>
        <begin position="171"/>
        <end position="186"/>
    </location>
</feature>
<evidence type="ECO:0000313" key="2">
    <source>
        <dbReference type="EMBL" id="ADV49679.1"/>
    </source>
</evidence>
<gene>
    <name evidence="2" type="ordered locus">Celal_2388</name>
</gene>
<keyword evidence="3" id="KW-1185">Reference proteome</keyword>
<dbReference type="eggNOG" id="COG3210">
    <property type="taxonomic scope" value="Bacteria"/>
</dbReference>
<dbReference type="AlphaFoldDB" id="E6X853"/>
<dbReference type="Proteomes" id="UP000008634">
    <property type="component" value="Chromosome"/>
</dbReference>
<name>E6X853_CELAD</name>
<protein>
    <submittedName>
        <fullName evidence="2">Collagen triple helix repeat-containing protein</fullName>
    </submittedName>
</protein>
<dbReference type="Pfam" id="PF01391">
    <property type="entry name" value="Collagen"/>
    <property type="match status" value="2"/>
</dbReference>
<organism evidence="2 3">
    <name type="scientific">Cellulophaga algicola (strain DSM 14237 / IC166 / ACAM 630)</name>
    <dbReference type="NCBI Taxonomy" id="688270"/>
    <lineage>
        <taxon>Bacteria</taxon>
        <taxon>Pseudomonadati</taxon>
        <taxon>Bacteroidota</taxon>
        <taxon>Flavobacteriia</taxon>
        <taxon>Flavobacteriales</taxon>
        <taxon>Flavobacteriaceae</taxon>
        <taxon>Cellulophaga</taxon>
    </lineage>
</organism>
<dbReference type="InterPro" id="IPR008160">
    <property type="entry name" value="Collagen"/>
</dbReference>
<feature type="compositionally biased region" description="Low complexity" evidence="1">
    <location>
        <begin position="44"/>
        <end position="66"/>
    </location>
</feature>
<dbReference type="GO" id="GO:0031012">
    <property type="term" value="C:extracellular matrix"/>
    <property type="evidence" value="ECO:0007669"/>
    <property type="project" value="TreeGrafter"/>
</dbReference>
<feature type="compositionally biased region" description="Low complexity" evidence="1">
    <location>
        <begin position="17"/>
        <end position="33"/>
    </location>
</feature>
<evidence type="ECO:0000313" key="3">
    <source>
        <dbReference type="Proteomes" id="UP000008634"/>
    </source>
</evidence>
<dbReference type="HOGENOM" id="CLU_749430_0_0_10"/>
<dbReference type="InterPro" id="IPR050149">
    <property type="entry name" value="Collagen_superfamily"/>
</dbReference>
<accession>E6X853</accession>
<feature type="compositionally biased region" description="Low complexity" evidence="1">
    <location>
        <begin position="77"/>
        <end position="99"/>
    </location>
</feature>
<reference evidence="2 3" key="1">
    <citation type="journal article" date="2010" name="Stand. Genomic Sci.">
        <title>Complete genome sequence of Cellulophaga algicola type strain (IC166).</title>
        <authorList>
            <person name="Abt B."/>
            <person name="Lu M."/>
            <person name="Misra M."/>
            <person name="Han C."/>
            <person name="Nolan M."/>
            <person name="Lucas S."/>
            <person name="Hammon N."/>
            <person name="Deshpande S."/>
            <person name="Cheng J.F."/>
            <person name="Tapia R."/>
            <person name="Goodwin L."/>
            <person name="Pitluck S."/>
            <person name="Liolios K."/>
            <person name="Pagani I."/>
            <person name="Ivanova N."/>
            <person name="Mavromatis K."/>
            <person name="Ovchinikova G."/>
            <person name="Pati A."/>
            <person name="Chen A."/>
            <person name="Palaniappan K."/>
            <person name="Land M."/>
            <person name="Hauser L."/>
            <person name="Chang Y.J."/>
            <person name="Jeffries C.D."/>
            <person name="Detter J.C."/>
            <person name="Brambilla E."/>
            <person name="Rohde M."/>
            <person name="Tindall B.J."/>
            <person name="Goker M."/>
            <person name="Woyke T."/>
            <person name="Bristow J."/>
            <person name="Eisen J.A."/>
            <person name="Markowitz V."/>
            <person name="Hugenholtz P."/>
            <person name="Kyrpides N.C."/>
            <person name="Klenk H.P."/>
            <person name="Lapidus A."/>
        </authorList>
    </citation>
    <scope>NUCLEOTIDE SEQUENCE [LARGE SCALE GENOMIC DNA]</scope>
    <source>
        <strain evidence="3">DSM 14237 / IC166 / ACAM 630</strain>
    </source>
</reference>
<feature type="compositionally biased region" description="Polar residues" evidence="1">
    <location>
        <begin position="195"/>
        <end position="220"/>
    </location>
</feature>
<dbReference type="GO" id="GO:0005615">
    <property type="term" value="C:extracellular space"/>
    <property type="evidence" value="ECO:0007669"/>
    <property type="project" value="TreeGrafter"/>
</dbReference>
<evidence type="ECO:0000256" key="1">
    <source>
        <dbReference type="SAM" id="MobiDB-lite"/>
    </source>
</evidence>
<dbReference type="PANTHER" id="PTHR24023">
    <property type="entry name" value="COLLAGEN ALPHA"/>
    <property type="match status" value="1"/>
</dbReference>
<keyword evidence="2" id="KW-0176">Collagen</keyword>
<dbReference type="PANTHER" id="PTHR24023:SF1082">
    <property type="entry name" value="COLLAGEN TRIPLE HELIX REPEAT"/>
    <property type="match status" value="1"/>
</dbReference>
<dbReference type="STRING" id="688270.Celal_2388"/>
<feature type="compositionally biased region" description="Low complexity" evidence="1">
    <location>
        <begin position="110"/>
        <end position="156"/>
    </location>
</feature>
<dbReference type="eggNOG" id="COG5164">
    <property type="taxonomic scope" value="Bacteria"/>
</dbReference>
<dbReference type="RefSeq" id="WP_013551153.1">
    <property type="nucleotide sequence ID" value="NC_014934.1"/>
</dbReference>
<dbReference type="KEGG" id="cao:Celal_2388"/>
<proteinExistence type="predicted"/>
<dbReference type="EMBL" id="CP002453">
    <property type="protein sequence ID" value="ADV49679.1"/>
    <property type="molecule type" value="Genomic_DNA"/>
</dbReference>